<evidence type="ECO:0000259" key="1">
    <source>
        <dbReference type="PROSITE" id="PS50097"/>
    </source>
</evidence>
<dbReference type="PROSITE" id="PS50097">
    <property type="entry name" value="BTB"/>
    <property type="match status" value="1"/>
</dbReference>
<evidence type="ECO:0000313" key="2">
    <source>
        <dbReference type="EMBL" id="KAJ7206529.1"/>
    </source>
</evidence>
<proteinExistence type="predicted"/>
<name>A0AAD6V9H3_9AGAR</name>
<dbReference type="CDD" id="cd18186">
    <property type="entry name" value="BTB_POZ_ZBTB_KLHL-like"/>
    <property type="match status" value="1"/>
</dbReference>
<evidence type="ECO:0000313" key="3">
    <source>
        <dbReference type="Proteomes" id="UP001219525"/>
    </source>
</evidence>
<comment type="caution">
    <text evidence="2">The sequence shown here is derived from an EMBL/GenBank/DDBJ whole genome shotgun (WGS) entry which is preliminary data.</text>
</comment>
<sequence>VENQRFRVHRHFLVRDSVYFQELFAGPLGDFGAQESEAIPLEGIGSAEFECLLDFFYNGMYRQNLFSLSQWMTLLSISTRLRFDLLRAHAIQAIEECPTELDPVEKLVLAMKYKIPSWLAPAYTALCQRQNCLEEWEAEKIGLKKTVQIARAREAYRDTGAFAAPRSPSPVYRWNLPDPSKSPTPDFSQVRAARIVDDVFFA</sequence>
<accession>A0AAD6V9H3</accession>
<protein>
    <recommendedName>
        <fullName evidence="1">BTB domain-containing protein</fullName>
    </recommendedName>
</protein>
<dbReference type="EMBL" id="JARJCW010000039">
    <property type="protein sequence ID" value="KAJ7206529.1"/>
    <property type="molecule type" value="Genomic_DNA"/>
</dbReference>
<feature type="non-terminal residue" evidence="2">
    <location>
        <position position="1"/>
    </location>
</feature>
<dbReference type="InterPro" id="IPR011333">
    <property type="entry name" value="SKP1/BTB/POZ_sf"/>
</dbReference>
<dbReference type="Gene3D" id="3.30.710.10">
    <property type="entry name" value="Potassium Channel Kv1.1, Chain A"/>
    <property type="match status" value="1"/>
</dbReference>
<dbReference type="Pfam" id="PF00651">
    <property type="entry name" value="BTB"/>
    <property type="match status" value="1"/>
</dbReference>
<organism evidence="2 3">
    <name type="scientific">Mycena pura</name>
    <dbReference type="NCBI Taxonomy" id="153505"/>
    <lineage>
        <taxon>Eukaryota</taxon>
        <taxon>Fungi</taxon>
        <taxon>Dikarya</taxon>
        <taxon>Basidiomycota</taxon>
        <taxon>Agaricomycotina</taxon>
        <taxon>Agaricomycetes</taxon>
        <taxon>Agaricomycetidae</taxon>
        <taxon>Agaricales</taxon>
        <taxon>Marasmiineae</taxon>
        <taxon>Mycenaceae</taxon>
        <taxon>Mycena</taxon>
    </lineage>
</organism>
<keyword evidence="3" id="KW-1185">Reference proteome</keyword>
<dbReference type="AlphaFoldDB" id="A0AAD6V9H3"/>
<dbReference type="Proteomes" id="UP001219525">
    <property type="component" value="Unassembled WGS sequence"/>
</dbReference>
<dbReference type="SUPFAM" id="SSF54695">
    <property type="entry name" value="POZ domain"/>
    <property type="match status" value="1"/>
</dbReference>
<gene>
    <name evidence="2" type="ORF">GGX14DRAFT_637509</name>
</gene>
<reference evidence="2" key="1">
    <citation type="submission" date="2023-03" db="EMBL/GenBank/DDBJ databases">
        <title>Massive genome expansion in bonnet fungi (Mycena s.s.) driven by repeated elements and novel gene families across ecological guilds.</title>
        <authorList>
            <consortium name="Lawrence Berkeley National Laboratory"/>
            <person name="Harder C.B."/>
            <person name="Miyauchi S."/>
            <person name="Viragh M."/>
            <person name="Kuo A."/>
            <person name="Thoen E."/>
            <person name="Andreopoulos B."/>
            <person name="Lu D."/>
            <person name="Skrede I."/>
            <person name="Drula E."/>
            <person name="Henrissat B."/>
            <person name="Morin E."/>
            <person name="Kohler A."/>
            <person name="Barry K."/>
            <person name="LaButti K."/>
            <person name="Morin E."/>
            <person name="Salamov A."/>
            <person name="Lipzen A."/>
            <person name="Mereny Z."/>
            <person name="Hegedus B."/>
            <person name="Baldrian P."/>
            <person name="Stursova M."/>
            <person name="Weitz H."/>
            <person name="Taylor A."/>
            <person name="Grigoriev I.V."/>
            <person name="Nagy L.G."/>
            <person name="Martin F."/>
            <person name="Kauserud H."/>
        </authorList>
    </citation>
    <scope>NUCLEOTIDE SEQUENCE</scope>
    <source>
        <strain evidence="2">9144</strain>
    </source>
</reference>
<feature type="domain" description="BTB" evidence="1">
    <location>
        <begin position="1"/>
        <end position="59"/>
    </location>
</feature>
<dbReference type="InterPro" id="IPR000210">
    <property type="entry name" value="BTB/POZ_dom"/>
</dbReference>